<protein>
    <submittedName>
        <fullName evidence="3">Uncharacterized protein</fullName>
    </submittedName>
</protein>
<keyword evidence="4" id="KW-1185">Reference proteome</keyword>
<organism evidence="3 4">
    <name type="scientific">Botryotinia convoluta</name>
    <dbReference type="NCBI Taxonomy" id="54673"/>
    <lineage>
        <taxon>Eukaryota</taxon>
        <taxon>Fungi</taxon>
        <taxon>Dikarya</taxon>
        <taxon>Ascomycota</taxon>
        <taxon>Pezizomycotina</taxon>
        <taxon>Leotiomycetes</taxon>
        <taxon>Helotiales</taxon>
        <taxon>Sclerotiniaceae</taxon>
        <taxon>Botryotinia</taxon>
    </lineage>
</organism>
<name>A0A4Z1IIU2_9HELO</name>
<feature type="transmembrane region" description="Helical" evidence="2">
    <location>
        <begin position="223"/>
        <end position="244"/>
    </location>
</feature>
<proteinExistence type="predicted"/>
<dbReference type="EMBL" id="PQXN01000028">
    <property type="protein sequence ID" value="TGO61325.1"/>
    <property type="molecule type" value="Genomic_DNA"/>
</dbReference>
<keyword evidence="2" id="KW-1133">Transmembrane helix</keyword>
<evidence type="ECO:0000313" key="3">
    <source>
        <dbReference type="EMBL" id="TGO61325.1"/>
    </source>
</evidence>
<evidence type="ECO:0000256" key="2">
    <source>
        <dbReference type="SAM" id="Phobius"/>
    </source>
</evidence>
<feature type="transmembrane region" description="Helical" evidence="2">
    <location>
        <begin position="158"/>
        <end position="181"/>
    </location>
</feature>
<sequence>MLLRLHARITRTTRTTSIKTNNSNNSKSNSNSSSSSSNRTMESDERRWLEAFFVLHWEKFFVVQLIIAVLLFAVNIVLFVEFRPPPLCNGTLSGDLVLLVYGGFAQLTFWYCEIMEKDYENVTTTAAAAAATATMHIAIDLAIAVLVPLGSVTRKQKWNWLSAIQFSIAACLVGLNIVLFVHHSTPTVDQLMTADLAFLVNGTFFQVFWISECWGVESKSWSYWTLVVGLVNDGLAIANTACAIKKAD</sequence>
<keyword evidence="2" id="KW-0472">Membrane</keyword>
<reference evidence="3 4" key="1">
    <citation type="submission" date="2017-12" db="EMBL/GenBank/DDBJ databases">
        <title>Comparative genomics of Botrytis spp.</title>
        <authorList>
            <person name="Valero-Jimenez C.A."/>
            <person name="Tapia P."/>
            <person name="Veloso J."/>
            <person name="Silva-Moreno E."/>
            <person name="Staats M."/>
            <person name="Valdes J.H."/>
            <person name="Van Kan J.A.L."/>
        </authorList>
    </citation>
    <scope>NUCLEOTIDE SEQUENCE [LARGE SCALE GENOMIC DNA]</scope>
    <source>
        <strain evidence="3 4">MUCL11595</strain>
    </source>
</reference>
<comment type="caution">
    <text evidence="3">The sequence shown here is derived from an EMBL/GenBank/DDBJ whole genome shotgun (WGS) entry which is preliminary data.</text>
</comment>
<gene>
    <name evidence="3" type="ORF">BCON_0028g00420</name>
</gene>
<keyword evidence="2" id="KW-0812">Transmembrane</keyword>
<dbReference type="Proteomes" id="UP000297527">
    <property type="component" value="Unassembled WGS sequence"/>
</dbReference>
<dbReference type="AlphaFoldDB" id="A0A4Z1IIU2"/>
<feature type="region of interest" description="Disordered" evidence="1">
    <location>
        <begin position="16"/>
        <end position="40"/>
    </location>
</feature>
<feature type="transmembrane region" description="Helical" evidence="2">
    <location>
        <begin position="193"/>
        <end position="211"/>
    </location>
</feature>
<dbReference type="OrthoDB" id="10484573at2759"/>
<feature type="transmembrane region" description="Helical" evidence="2">
    <location>
        <begin position="92"/>
        <end position="112"/>
    </location>
</feature>
<evidence type="ECO:0000313" key="4">
    <source>
        <dbReference type="Proteomes" id="UP000297527"/>
    </source>
</evidence>
<accession>A0A4Z1IIU2</accession>
<feature type="transmembrane region" description="Helical" evidence="2">
    <location>
        <begin position="60"/>
        <end position="80"/>
    </location>
</feature>
<evidence type="ECO:0000256" key="1">
    <source>
        <dbReference type="SAM" id="MobiDB-lite"/>
    </source>
</evidence>
<feature type="transmembrane region" description="Helical" evidence="2">
    <location>
        <begin position="124"/>
        <end position="146"/>
    </location>
</feature>